<dbReference type="PROSITE" id="PS50880">
    <property type="entry name" value="TOPRIM"/>
    <property type="match status" value="1"/>
</dbReference>
<name>A0A1F5E726_9BACT</name>
<dbReference type="Pfam" id="PF21175">
    <property type="entry name" value="RecR_C"/>
    <property type="match status" value="1"/>
</dbReference>
<dbReference type="GO" id="GO:0006310">
    <property type="term" value="P:DNA recombination"/>
    <property type="evidence" value="ECO:0007669"/>
    <property type="project" value="UniProtKB-UniRule"/>
</dbReference>
<gene>
    <name evidence="7" type="primary">recR</name>
    <name evidence="9" type="ORF">A2215_01810</name>
</gene>
<keyword evidence="2 7" id="KW-0227">DNA damage</keyword>
<dbReference type="GO" id="GO:0008270">
    <property type="term" value="F:zinc ion binding"/>
    <property type="evidence" value="ECO:0007669"/>
    <property type="project" value="UniProtKB-KW"/>
</dbReference>
<comment type="caution">
    <text evidence="9">The sequence shown here is derived from an EMBL/GenBank/DDBJ whole genome shotgun (WGS) entry which is preliminary data.</text>
</comment>
<evidence type="ECO:0000256" key="5">
    <source>
        <dbReference type="ARBA" id="ARBA00023172"/>
    </source>
</evidence>
<dbReference type="InterPro" id="IPR000093">
    <property type="entry name" value="DNA_Rcmb_RecR"/>
</dbReference>
<dbReference type="GO" id="GO:0003677">
    <property type="term" value="F:DNA binding"/>
    <property type="evidence" value="ECO:0007669"/>
    <property type="project" value="UniProtKB-UniRule"/>
</dbReference>
<evidence type="ECO:0000256" key="3">
    <source>
        <dbReference type="ARBA" id="ARBA00022771"/>
    </source>
</evidence>
<keyword evidence="3 7" id="KW-0863">Zinc-finger</keyword>
<dbReference type="Pfam" id="PF02132">
    <property type="entry name" value="RecR_ZnF"/>
    <property type="match status" value="1"/>
</dbReference>
<comment type="similarity">
    <text evidence="7">Belongs to the RecR family.</text>
</comment>
<dbReference type="SMART" id="SM00493">
    <property type="entry name" value="TOPRIM"/>
    <property type="match status" value="1"/>
</dbReference>
<dbReference type="InterPro" id="IPR023627">
    <property type="entry name" value="Rcmb_RecR"/>
</dbReference>
<sequence>MLPESVQNLIDEFSKLPGIGPKSAARLTFYLLTKPREEILQFGEAVSALMENIKYCKECFNITDREICKVCDDDKRNRKLLAVVEEPLDVIVLEKSGAFGGVYHVLGGHISPLDGIGPEQLRIKQLVERLKGNEISEVILATNPDLEGEATASYIKEEISKNKIKVEITRIARGLPVGGDIEYADEITLKRSLEGRRAYE</sequence>
<dbReference type="PANTHER" id="PTHR30446">
    <property type="entry name" value="RECOMBINATION PROTEIN RECR"/>
    <property type="match status" value="1"/>
</dbReference>
<dbReference type="CDD" id="cd01025">
    <property type="entry name" value="TOPRIM_recR"/>
    <property type="match status" value="1"/>
</dbReference>
<keyword evidence="5 7" id="KW-0233">DNA recombination</keyword>
<keyword evidence="6 7" id="KW-0234">DNA repair</keyword>
<dbReference type="AlphaFoldDB" id="A0A1F5E726"/>
<dbReference type="NCBIfam" id="TIGR00615">
    <property type="entry name" value="recR"/>
    <property type="match status" value="1"/>
</dbReference>
<dbReference type="GO" id="GO:0006281">
    <property type="term" value="P:DNA repair"/>
    <property type="evidence" value="ECO:0007669"/>
    <property type="project" value="UniProtKB-UniRule"/>
</dbReference>
<evidence type="ECO:0000313" key="10">
    <source>
        <dbReference type="Proteomes" id="UP000178583"/>
    </source>
</evidence>
<dbReference type="PANTHER" id="PTHR30446:SF0">
    <property type="entry name" value="RECOMBINATION PROTEIN RECR"/>
    <property type="match status" value="1"/>
</dbReference>
<dbReference type="SUPFAM" id="SSF111304">
    <property type="entry name" value="Recombination protein RecR"/>
    <property type="match status" value="1"/>
</dbReference>
<dbReference type="STRING" id="1797472.A2215_01810"/>
<evidence type="ECO:0000256" key="2">
    <source>
        <dbReference type="ARBA" id="ARBA00022763"/>
    </source>
</evidence>
<dbReference type="InterPro" id="IPR015967">
    <property type="entry name" value="Rcmb_RecR_Znf"/>
</dbReference>
<evidence type="ECO:0000259" key="8">
    <source>
        <dbReference type="PROSITE" id="PS50880"/>
    </source>
</evidence>
<dbReference type="EMBL" id="MEZY01000038">
    <property type="protein sequence ID" value="OGD63175.1"/>
    <property type="molecule type" value="Genomic_DNA"/>
</dbReference>
<dbReference type="Pfam" id="PF13662">
    <property type="entry name" value="Toprim_4"/>
    <property type="match status" value="1"/>
</dbReference>
<comment type="function">
    <text evidence="7">May play a role in DNA repair. It seems to be involved in an RecBC-independent recombinational process of DNA repair. It may act with RecF and RecO.</text>
</comment>
<dbReference type="Pfam" id="PF21176">
    <property type="entry name" value="RecR_HhH"/>
    <property type="match status" value="1"/>
</dbReference>
<feature type="domain" description="Toprim" evidence="8">
    <location>
        <begin position="79"/>
        <end position="176"/>
    </location>
</feature>
<keyword evidence="4 7" id="KW-0862">Zinc</keyword>
<reference evidence="9 10" key="1">
    <citation type="journal article" date="2016" name="Nat. Commun.">
        <title>Thousands of microbial genomes shed light on interconnected biogeochemical processes in an aquifer system.</title>
        <authorList>
            <person name="Anantharaman K."/>
            <person name="Brown C.T."/>
            <person name="Hug L.A."/>
            <person name="Sharon I."/>
            <person name="Castelle C.J."/>
            <person name="Probst A.J."/>
            <person name="Thomas B.C."/>
            <person name="Singh A."/>
            <person name="Wilkins M.J."/>
            <person name="Karaoz U."/>
            <person name="Brodie E.L."/>
            <person name="Williams K.H."/>
            <person name="Hubbard S.S."/>
            <person name="Banfield J.F."/>
        </authorList>
    </citation>
    <scope>NUCLEOTIDE SEQUENCE [LARGE SCALE GENOMIC DNA]</scope>
</reference>
<dbReference type="PROSITE" id="PS01300">
    <property type="entry name" value="RECR"/>
    <property type="match status" value="1"/>
</dbReference>
<evidence type="ECO:0000256" key="1">
    <source>
        <dbReference type="ARBA" id="ARBA00022723"/>
    </source>
</evidence>
<proteinExistence type="inferred from homology"/>
<dbReference type="Gene3D" id="3.30.60.80">
    <property type="match status" value="1"/>
</dbReference>
<dbReference type="InterPro" id="IPR006171">
    <property type="entry name" value="TOPRIM_dom"/>
</dbReference>
<dbReference type="Gene3D" id="3.40.1360.10">
    <property type="match status" value="1"/>
</dbReference>
<dbReference type="Gene3D" id="1.10.8.420">
    <property type="entry name" value="RecR Domain 1"/>
    <property type="match status" value="1"/>
</dbReference>
<dbReference type="Gene3D" id="6.10.250.240">
    <property type="match status" value="1"/>
</dbReference>
<evidence type="ECO:0000256" key="6">
    <source>
        <dbReference type="ARBA" id="ARBA00023204"/>
    </source>
</evidence>
<dbReference type="HAMAP" id="MF_00017">
    <property type="entry name" value="RecR"/>
    <property type="match status" value="1"/>
</dbReference>
<dbReference type="Proteomes" id="UP000178583">
    <property type="component" value="Unassembled WGS sequence"/>
</dbReference>
<accession>A0A1F5E726</accession>
<feature type="zinc finger region" description="C4-type" evidence="7">
    <location>
        <begin position="56"/>
        <end position="71"/>
    </location>
</feature>
<protein>
    <recommendedName>
        <fullName evidence="7">Recombination protein RecR</fullName>
    </recommendedName>
</protein>
<keyword evidence="1 7" id="KW-0479">Metal-binding</keyword>
<evidence type="ECO:0000313" key="9">
    <source>
        <dbReference type="EMBL" id="OGD63175.1"/>
    </source>
</evidence>
<evidence type="ECO:0000256" key="4">
    <source>
        <dbReference type="ARBA" id="ARBA00022833"/>
    </source>
</evidence>
<dbReference type="InterPro" id="IPR034137">
    <property type="entry name" value="TOPRIM_RecR"/>
</dbReference>
<evidence type="ECO:0000256" key="7">
    <source>
        <dbReference type="HAMAP-Rule" id="MF_00017"/>
    </source>
</evidence>
<organism evidence="9 10">
    <name type="scientific">Candidatus Berkelbacteria bacterium RIFOXYA2_FULL_43_10</name>
    <dbReference type="NCBI Taxonomy" id="1797472"/>
    <lineage>
        <taxon>Bacteria</taxon>
        <taxon>Candidatus Berkelbacteria</taxon>
    </lineage>
</organism>